<reference evidence="1 2" key="1">
    <citation type="journal article" date="2012" name="J. Bacteriol.">
        <title>Complete genome sequence of Mycoplasma haemocanis strain Illinois.</title>
        <authorList>
            <person name="do Nascimento N.C."/>
            <person name="Guimaraes A.M."/>
            <person name="Santos A.P."/>
            <person name="Sanmiguel P.J."/>
            <person name="Messick J.B."/>
        </authorList>
    </citation>
    <scope>NUCLEOTIDE SEQUENCE [LARGE SCALE GENOMIC DNA]</scope>
    <source>
        <strain evidence="1 2">Illinois</strain>
    </source>
</reference>
<protein>
    <submittedName>
        <fullName evidence="1">ABC transporter, ATP binding protein</fullName>
    </submittedName>
</protein>
<dbReference type="OrthoDB" id="9839681at2"/>
<evidence type="ECO:0000313" key="1">
    <source>
        <dbReference type="EMBL" id="AEW45984.1"/>
    </source>
</evidence>
<dbReference type="KEGG" id="mhe:MHC_05655"/>
<organism evidence="1 2">
    <name type="scientific">Mycoplasma haemocanis (strain Illinois)</name>
    <dbReference type="NCBI Taxonomy" id="1111676"/>
    <lineage>
        <taxon>Bacteria</taxon>
        <taxon>Bacillati</taxon>
        <taxon>Mycoplasmatota</taxon>
        <taxon>Mollicutes</taxon>
        <taxon>Mycoplasmataceae</taxon>
        <taxon>Mycoplasma</taxon>
    </lineage>
</organism>
<dbReference type="EMBL" id="CP003199">
    <property type="protein sequence ID" value="AEW45984.1"/>
    <property type="molecule type" value="Genomic_DNA"/>
</dbReference>
<dbReference type="STRING" id="1111676.MHC_05655"/>
<sequence length="158" mass="19380">MLRTLLFWKKRNRDIKFLYASFSGPKLRRYYFPEPPDGFLSYRYDYSVFTRRFLLFLKKIVKLILDNRCRKLRVNQYILKELDLPLDTDVTTLDAYYRREFKKKRKLFYSKSRPNVVFPEPEKTYIEFLPSPSKVKNKNFSIEFFQQQYQEESVSESS</sequence>
<keyword evidence="2" id="KW-1185">Reference proteome</keyword>
<dbReference type="HOGENOM" id="CLU_1667445_0_0_14"/>
<name>H6N8L2_MYCHN</name>
<proteinExistence type="predicted"/>
<evidence type="ECO:0000313" key="2">
    <source>
        <dbReference type="Proteomes" id="UP000009135"/>
    </source>
</evidence>
<dbReference type="Proteomes" id="UP000009135">
    <property type="component" value="Chromosome"/>
</dbReference>
<gene>
    <name evidence="1" type="ordered locus">MHC_05655</name>
</gene>
<dbReference type="AlphaFoldDB" id="H6N8L2"/>
<accession>H6N8L2</accession>